<organism evidence="1 2">
    <name type="scientific">Prevotella disiens FB035-09AN</name>
    <dbReference type="NCBI Taxonomy" id="866771"/>
    <lineage>
        <taxon>Bacteria</taxon>
        <taxon>Pseudomonadati</taxon>
        <taxon>Bacteroidota</taxon>
        <taxon>Bacteroidia</taxon>
        <taxon>Bacteroidales</taxon>
        <taxon>Prevotellaceae</taxon>
        <taxon>Prevotella</taxon>
    </lineage>
</organism>
<comment type="caution">
    <text evidence="1">The sequence shown here is derived from an EMBL/GenBank/DDBJ whole genome shotgun (WGS) entry which is preliminary data.</text>
</comment>
<evidence type="ECO:0000313" key="2">
    <source>
        <dbReference type="Proteomes" id="UP000003610"/>
    </source>
</evidence>
<dbReference type="RefSeq" id="WP_004356030.1">
    <property type="nucleotide sequence ID" value="NZ_AEDO01000016.1"/>
</dbReference>
<reference evidence="1 2" key="1">
    <citation type="submission" date="2010-08" db="EMBL/GenBank/DDBJ databases">
        <authorList>
            <person name="Durkin A.S."/>
            <person name="Madupu R."/>
            <person name="Torralba M."/>
            <person name="Gillis M."/>
            <person name="Methe B."/>
            <person name="Sutton G."/>
            <person name="Nelson K.E."/>
        </authorList>
    </citation>
    <scope>NUCLEOTIDE SEQUENCE [LARGE SCALE GENOMIC DNA]</scope>
    <source>
        <strain evidence="1 2">FB035-09AN</strain>
    </source>
</reference>
<name>E1KPH9_9BACT</name>
<dbReference type="EMBL" id="AEDO01000016">
    <property type="protein sequence ID" value="EFL46618.1"/>
    <property type="molecule type" value="Genomic_DNA"/>
</dbReference>
<dbReference type="AlphaFoldDB" id="E1KPH9"/>
<gene>
    <name evidence="1" type="ORF">HMPREF9296_1238</name>
</gene>
<evidence type="ECO:0000313" key="1">
    <source>
        <dbReference type="EMBL" id="EFL46618.1"/>
    </source>
</evidence>
<accession>E1KPH9</accession>
<dbReference type="Proteomes" id="UP000003610">
    <property type="component" value="Unassembled WGS sequence"/>
</dbReference>
<protein>
    <submittedName>
        <fullName evidence="1">Uncharacterized protein</fullName>
    </submittedName>
</protein>
<sequence length="209" mass="23789">MHANVQTRFNPATGEKALYYRLKESYRDVAGHVHSLILLNIGFDPSLTALQVRRIAFALTERFKNRGTNSLFCKHLEGLTELEQAKADEWWQRMKEEGGIDRFDKKEQKARKESERYIDLATAEHTDARNVGAEWLCKQTIDKLDWKSSCVTKDGATILSTPHSLRSSSGLCMPCLNVPRIIISGIIRLPPNFTLVRKTGLRVSMPCTR</sequence>
<proteinExistence type="predicted"/>